<evidence type="ECO:0000256" key="2">
    <source>
        <dbReference type="ARBA" id="ARBA00006577"/>
    </source>
</evidence>
<evidence type="ECO:0000259" key="9">
    <source>
        <dbReference type="PROSITE" id="PS50059"/>
    </source>
</evidence>
<dbReference type="SUPFAM" id="SSF54534">
    <property type="entry name" value="FKBP-like"/>
    <property type="match status" value="1"/>
</dbReference>
<sequence>MQYRTMQLIAILLISNSLFADEAVSLSDKVDRTNYAIGQQIGQDFRKQNMDLDPEALSRGMNDGHAGKQPELKPAEMRELLVNLKRQITKDMKADAMAKMKHRQTEKQRRLKAGSEFLEKNRALPGVVTTGSGLQYKIIKPGSGTQPTKDDQVKLHYVSRRLDSQVFYSTHLKGGPKTHRVGELIPGMSEALQLMQPGAKWELYIPHQLAYGRNGPVSHETVIIEVELLETAVPPSQASK</sequence>
<evidence type="ECO:0000313" key="10">
    <source>
        <dbReference type="EMBL" id="MCG7939689.1"/>
    </source>
</evidence>
<evidence type="ECO:0000256" key="1">
    <source>
        <dbReference type="ARBA" id="ARBA00000971"/>
    </source>
</evidence>
<dbReference type="InterPro" id="IPR001179">
    <property type="entry name" value="PPIase_FKBP_dom"/>
</dbReference>
<evidence type="ECO:0000256" key="3">
    <source>
        <dbReference type="ARBA" id="ARBA00023110"/>
    </source>
</evidence>
<dbReference type="InterPro" id="IPR036944">
    <property type="entry name" value="PPIase_FKBP_N_sf"/>
</dbReference>
<dbReference type="EC" id="5.2.1.8" evidence="6"/>
<comment type="similarity">
    <text evidence="2 6">Belongs to the FKBP-type PPIase family.</text>
</comment>
<dbReference type="InterPro" id="IPR000774">
    <property type="entry name" value="PPIase_FKBP_N"/>
</dbReference>
<dbReference type="InterPro" id="IPR046357">
    <property type="entry name" value="PPIase_dom_sf"/>
</dbReference>
<feature type="region of interest" description="Disordered" evidence="7">
    <location>
        <begin position="54"/>
        <end position="73"/>
    </location>
</feature>
<dbReference type="GO" id="GO:0003755">
    <property type="term" value="F:peptidyl-prolyl cis-trans isomerase activity"/>
    <property type="evidence" value="ECO:0007669"/>
    <property type="project" value="UniProtKB-UniRule"/>
</dbReference>
<reference evidence="10" key="1">
    <citation type="journal article" date="2021" name="Proc. Natl. Acad. Sci. U.S.A.">
        <title>Global biogeography of chemosynthetic symbionts reveals both localized and globally distributed symbiont groups. .</title>
        <authorList>
            <person name="Osvatic J.T."/>
            <person name="Wilkins L.G.E."/>
            <person name="Leibrecht L."/>
            <person name="Leray M."/>
            <person name="Zauner S."/>
            <person name="Polzin J."/>
            <person name="Camacho Y."/>
            <person name="Gros O."/>
            <person name="van Gils J.A."/>
            <person name="Eisen J.A."/>
            <person name="Petersen J.M."/>
            <person name="Yuen B."/>
        </authorList>
    </citation>
    <scope>NUCLEOTIDE SEQUENCE</scope>
    <source>
        <strain evidence="10">MAGL173</strain>
    </source>
</reference>
<comment type="catalytic activity">
    <reaction evidence="1 5 6">
        <text>[protein]-peptidylproline (omega=180) = [protein]-peptidylproline (omega=0)</text>
        <dbReference type="Rhea" id="RHEA:16237"/>
        <dbReference type="Rhea" id="RHEA-COMP:10747"/>
        <dbReference type="Rhea" id="RHEA-COMP:10748"/>
        <dbReference type="ChEBI" id="CHEBI:83833"/>
        <dbReference type="ChEBI" id="CHEBI:83834"/>
        <dbReference type="EC" id="5.2.1.8"/>
    </reaction>
</comment>
<feature type="signal peptide" evidence="8">
    <location>
        <begin position="1"/>
        <end position="20"/>
    </location>
</feature>
<feature type="domain" description="PPIase FKBP-type" evidence="9">
    <location>
        <begin position="150"/>
        <end position="232"/>
    </location>
</feature>
<dbReference type="Pfam" id="PF00254">
    <property type="entry name" value="FKBP_C"/>
    <property type="match status" value="1"/>
</dbReference>
<comment type="caution">
    <text evidence="10">The sequence shown here is derived from an EMBL/GenBank/DDBJ whole genome shotgun (WGS) entry which is preliminary data.</text>
</comment>
<proteinExistence type="inferred from homology"/>
<gene>
    <name evidence="10" type="ORF">JAZ04_12665</name>
</gene>
<name>A0A9E4K7A2_9GAMM</name>
<evidence type="ECO:0000256" key="6">
    <source>
        <dbReference type="RuleBase" id="RU003915"/>
    </source>
</evidence>
<keyword evidence="3 5" id="KW-0697">Rotamase</keyword>
<organism evidence="10 11">
    <name type="scientific">Candidatus Thiodiazotropha lotti</name>
    <dbReference type="NCBI Taxonomy" id="2792787"/>
    <lineage>
        <taxon>Bacteria</taxon>
        <taxon>Pseudomonadati</taxon>
        <taxon>Pseudomonadota</taxon>
        <taxon>Gammaproteobacteria</taxon>
        <taxon>Chromatiales</taxon>
        <taxon>Sedimenticolaceae</taxon>
        <taxon>Candidatus Thiodiazotropha</taxon>
    </lineage>
</organism>
<dbReference type="Gene3D" id="1.10.287.460">
    <property type="entry name" value="Peptidyl-prolyl cis-trans isomerase, FKBP-type, N-terminal domain"/>
    <property type="match status" value="1"/>
</dbReference>
<dbReference type="AlphaFoldDB" id="A0A9E4K7A2"/>
<dbReference type="Pfam" id="PF01346">
    <property type="entry name" value="FKBP_N"/>
    <property type="match status" value="1"/>
</dbReference>
<protein>
    <recommendedName>
        <fullName evidence="6">Peptidyl-prolyl cis-trans isomerase</fullName>
        <ecNumber evidence="6">5.2.1.8</ecNumber>
    </recommendedName>
</protein>
<feature type="chain" id="PRO_5039578402" description="Peptidyl-prolyl cis-trans isomerase" evidence="8">
    <location>
        <begin position="21"/>
        <end position="240"/>
    </location>
</feature>
<dbReference type="PROSITE" id="PS50059">
    <property type="entry name" value="FKBP_PPIASE"/>
    <property type="match status" value="1"/>
</dbReference>
<dbReference type="EMBL" id="JAEPDI010000009">
    <property type="protein sequence ID" value="MCG7939689.1"/>
    <property type="molecule type" value="Genomic_DNA"/>
</dbReference>
<dbReference type="GO" id="GO:0006457">
    <property type="term" value="P:protein folding"/>
    <property type="evidence" value="ECO:0007669"/>
    <property type="project" value="InterPro"/>
</dbReference>
<evidence type="ECO:0000256" key="8">
    <source>
        <dbReference type="SAM" id="SignalP"/>
    </source>
</evidence>
<dbReference type="PANTHER" id="PTHR43811">
    <property type="entry name" value="FKBP-TYPE PEPTIDYL-PROLYL CIS-TRANS ISOMERASE FKPA"/>
    <property type="match status" value="1"/>
</dbReference>
<evidence type="ECO:0000256" key="4">
    <source>
        <dbReference type="ARBA" id="ARBA00023235"/>
    </source>
</evidence>
<keyword evidence="8" id="KW-0732">Signal</keyword>
<accession>A0A9E4K7A2</accession>
<evidence type="ECO:0000313" key="11">
    <source>
        <dbReference type="Proteomes" id="UP000886687"/>
    </source>
</evidence>
<keyword evidence="4 5" id="KW-0413">Isomerase</keyword>
<evidence type="ECO:0000256" key="5">
    <source>
        <dbReference type="PROSITE-ProRule" id="PRU00277"/>
    </source>
</evidence>
<evidence type="ECO:0000256" key="7">
    <source>
        <dbReference type="SAM" id="MobiDB-lite"/>
    </source>
</evidence>
<dbReference type="PANTHER" id="PTHR43811:SF19">
    <property type="entry name" value="39 KDA FK506-BINDING NUCLEAR PROTEIN"/>
    <property type="match status" value="1"/>
</dbReference>
<dbReference type="Gene3D" id="3.10.50.40">
    <property type="match status" value="1"/>
</dbReference>
<dbReference type="Proteomes" id="UP000886687">
    <property type="component" value="Unassembled WGS sequence"/>
</dbReference>